<gene>
    <name evidence="5" type="ORF">BAU17_08435</name>
</gene>
<proteinExistence type="inferred from homology"/>
<dbReference type="PANTHER" id="PTHR30627">
    <property type="entry name" value="PEPTIDOGLYCAN D,D-TRANSPEPTIDASE"/>
    <property type="match status" value="1"/>
</dbReference>
<dbReference type="SUPFAM" id="SSF54184">
    <property type="entry name" value="Penicillin-binding protein 2x (pbp-2x), c-terminal domain"/>
    <property type="match status" value="2"/>
</dbReference>
<dbReference type="Pfam" id="PF00905">
    <property type="entry name" value="Transpeptidase"/>
    <property type="match status" value="1"/>
</dbReference>
<dbReference type="Gene3D" id="2.20.70.70">
    <property type="match status" value="1"/>
</dbReference>
<dbReference type="Gene3D" id="3.30.70.2110">
    <property type="match status" value="1"/>
</dbReference>
<evidence type="ECO:0000313" key="5">
    <source>
        <dbReference type="EMBL" id="KAF1303244.1"/>
    </source>
</evidence>
<organism evidence="5 6">
    <name type="scientific">Candidatus Enterococcus willemsii</name>
    <dbReference type="NCBI Taxonomy" id="1857215"/>
    <lineage>
        <taxon>Bacteria</taxon>
        <taxon>Bacillati</taxon>
        <taxon>Bacillota</taxon>
        <taxon>Bacilli</taxon>
        <taxon>Lactobacillales</taxon>
        <taxon>Enterococcaceae</taxon>
        <taxon>Enterococcus</taxon>
    </lineage>
</organism>
<dbReference type="RefSeq" id="WP_161902259.1">
    <property type="nucleotide sequence ID" value="NZ_MAEL01000042.1"/>
</dbReference>
<dbReference type="GO" id="GO:0051301">
    <property type="term" value="P:cell division"/>
    <property type="evidence" value="ECO:0007669"/>
    <property type="project" value="UniProtKB-KW"/>
</dbReference>
<dbReference type="InterPro" id="IPR036138">
    <property type="entry name" value="PBP_dimer_sf"/>
</dbReference>
<dbReference type="Pfam" id="PF03717">
    <property type="entry name" value="PBP_dimer"/>
    <property type="match status" value="1"/>
</dbReference>
<accession>A0ABQ6YYM4</accession>
<dbReference type="PANTHER" id="PTHR30627:SF26">
    <property type="entry name" value="PENICILLIN-BINDING PROTEIN 2B"/>
    <property type="match status" value="1"/>
</dbReference>
<sequence>MRIIEKMKQYFKKKNLSTMNNRKKVGIILFTTSIGLFFLFVTRLSYIVIVGNVAGTSLEAKTEALYQGSEVIKAKRGTIYDRNGVAIAEDATSYSMYVVLNDSYVTGDGKILYAEKKNFEKIAEVVSSELDGKVKKKTVIETLQNASDLELKQTNIPNAKNITLQQKQSIEKKLEKQKLAGVYFDEHQSRIYPNGTFASHFIGYADVQTDKETEKEELRGKLGLELIYDDILKGKDGKATFQKDNYQNPLPGTAAEVKPAEQGKDVYTTLDSRLQSYLEQLMDDAWKDTKAQDLTAVLMEAKTGEIVAMSQRPSFNPETKEEFSDEDFIWENLFVQDKYEPGSTMKVFTTAAGIEYGVFDPNETYSTEPYKLYDATINDWDLGANHSVLTMRQALSWSSNIGMVRLEQKMPDRWQRYLKEFGFGRSTYSGLVDEKKGDLPEDNIVSQAMSSFGQAIDVTQFQMLQGFTAISNDGQMLKPQIVKKIVNPTNKEEIVTQPEVVGHPISANTAQTVREYMRATVEDSEYGTAYGAYELPGYHISAKTGTAEIAKDGNYLKGQSDYLYSIVTMFPSEDPKYVLYLTLKRPETNDTSAMKQIANPLMKRAMDLYDVDLVEGSNEVSTERVTVQDYRNLETDTAAEDAQKRGLSAIVIGNGDKIEKQSIKNGKKVMSQEKLLLLTNGENRYMPDVSGWSKADLIKLGELLDVKVTFEGEGYCVDQSVAAFEPLADQELTFTLQEN</sequence>
<name>A0ABQ6YYM4_9ENTE</name>
<dbReference type="InterPro" id="IPR050515">
    <property type="entry name" value="Beta-lactam/transpept"/>
</dbReference>
<comment type="subcellular location">
    <subcellularLocation>
        <location evidence="1">Cell membrane</location>
        <topology evidence="1">Single-pass membrane protein</topology>
    </subcellularLocation>
</comment>
<dbReference type="SMART" id="SM00740">
    <property type="entry name" value="PASTA"/>
    <property type="match status" value="2"/>
</dbReference>
<reference evidence="5 6" key="1">
    <citation type="submission" date="2016-06" db="EMBL/GenBank/DDBJ databases">
        <title>Four novel species of enterococci isolated from chicken manure.</title>
        <authorList>
            <person name="Van Tyne D."/>
        </authorList>
    </citation>
    <scope>NUCLEOTIDE SEQUENCE [LARGE SCALE GENOMIC DNA]</scope>
    <source>
        <strain evidence="5 6">CU12B</strain>
    </source>
</reference>
<evidence type="ECO:0000256" key="2">
    <source>
        <dbReference type="ARBA" id="ARBA00007171"/>
    </source>
</evidence>
<feature type="domain" description="PASTA" evidence="4">
    <location>
        <begin position="680"/>
        <end position="738"/>
    </location>
</feature>
<dbReference type="CDD" id="cd06576">
    <property type="entry name" value="PASTA_Pbp2x-like_1"/>
    <property type="match status" value="1"/>
</dbReference>
<evidence type="ECO:0000256" key="3">
    <source>
        <dbReference type="ARBA" id="ARBA00023136"/>
    </source>
</evidence>
<dbReference type="Proteomes" id="UP000782705">
    <property type="component" value="Unassembled WGS sequence"/>
</dbReference>
<keyword evidence="3" id="KW-0472">Membrane</keyword>
<dbReference type="InterPro" id="IPR001460">
    <property type="entry name" value="PCN-bd_Tpept"/>
</dbReference>
<evidence type="ECO:0000256" key="1">
    <source>
        <dbReference type="ARBA" id="ARBA00004162"/>
    </source>
</evidence>
<dbReference type="Pfam" id="PF03793">
    <property type="entry name" value="PASTA"/>
    <property type="match status" value="1"/>
</dbReference>
<comment type="similarity">
    <text evidence="2">Belongs to the transpeptidase family.</text>
</comment>
<dbReference type="Gene3D" id="3.90.1310.10">
    <property type="entry name" value="Penicillin-binding protein 2a (Domain 2)"/>
    <property type="match status" value="1"/>
</dbReference>
<dbReference type="InterPro" id="IPR005543">
    <property type="entry name" value="PASTA_dom"/>
</dbReference>
<protein>
    <submittedName>
        <fullName evidence="5">Cell division protein FtsI</fullName>
    </submittedName>
</protein>
<keyword evidence="5" id="KW-0131">Cell cycle</keyword>
<dbReference type="InterPro" id="IPR012338">
    <property type="entry name" value="Beta-lactam/transpept-like"/>
</dbReference>
<dbReference type="SUPFAM" id="SSF56519">
    <property type="entry name" value="Penicillin binding protein dimerisation domain"/>
    <property type="match status" value="1"/>
</dbReference>
<keyword evidence="5" id="KW-0132">Cell division</keyword>
<comment type="caution">
    <text evidence="5">The sequence shown here is derived from an EMBL/GenBank/DDBJ whole genome shotgun (WGS) entry which is preliminary data.</text>
</comment>
<dbReference type="EMBL" id="MAEL01000042">
    <property type="protein sequence ID" value="KAF1303244.1"/>
    <property type="molecule type" value="Genomic_DNA"/>
</dbReference>
<evidence type="ECO:0000259" key="4">
    <source>
        <dbReference type="PROSITE" id="PS51178"/>
    </source>
</evidence>
<evidence type="ECO:0000313" key="6">
    <source>
        <dbReference type="Proteomes" id="UP000782705"/>
    </source>
</evidence>
<dbReference type="SUPFAM" id="SSF56601">
    <property type="entry name" value="beta-lactamase/transpeptidase-like"/>
    <property type="match status" value="1"/>
</dbReference>
<dbReference type="PROSITE" id="PS51178">
    <property type="entry name" value="PASTA"/>
    <property type="match status" value="1"/>
</dbReference>
<dbReference type="Gene3D" id="3.40.710.10">
    <property type="entry name" value="DD-peptidase/beta-lactamase superfamily"/>
    <property type="match status" value="1"/>
</dbReference>
<dbReference type="CDD" id="cd06575">
    <property type="entry name" value="PASTA_Pbp2x-like_2"/>
    <property type="match status" value="1"/>
</dbReference>
<dbReference type="InterPro" id="IPR005311">
    <property type="entry name" value="PBP_dimer"/>
</dbReference>
<keyword evidence="6" id="KW-1185">Reference proteome</keyword>